<dbReference type="RefSeq" id="WP_167229972.1">
    <property type="nucleotide sequence ID" value="NZ_JAAQPH010000026.1"/>
</dbReference>
<proteinExistence type="predicted"/>
<evidence type="ECO:0000313" key="3">
    <source>
        <dbReference type="Proteomes" id="UP000761264"/>
    </source>
</evidence>
<dbReference type="Pfam" id="PF06568">
    <property type="entry name" value="YjiS-like"/>
    <property type="match status" value="1"/>
</dbReference>
<keyword evidence="3" id="KW-1185">Reference proteome</keyword>
<dbReference type="Proteomes" id="UP000761264">
    <property type="component" value="Unassembled WGS sequence"/>
</dbReference>
<dbReference type="EMBL" id="JAAQPH010000026">
    <property type="protein sequence ID" value="NIA71794.1"/>
    <property type="molecule type" value="Genomic_DNA"/>
</dbReference>
<organism evidence="2 3">
    <name type="scientific">Pelagibius litoralis</name>
    <dbReference type="NCBI Taxonomy" id="374515"/>
    <lineage>
        <taxon>Bacteria</taxon>
        <taxon>Pseudomonadati</taxon>
        <taxon>Pseudomonadota</taxon>
        <taxon>Alphaproteobacteria</taxon>
        <taxon>Rhodospirillales</taxon>
        <taxon>Rhodovibrionaceae</taxon>
        <taxon>Pelagibius</taxon>
    </lineage>
</organism>
<feature type="domain" description="YjiS-like" evidence="1">
    <location>
        <begin position="49"/>
        <end position="80"/>
    </location>
</feature>
<evidence type="ECO:0000259" key="1">
    <source>
        <dbReference type="Pfam" id="PF06568"/>
    </source>
</evidence>
<dbReference type="InterPro" id="IPR009506">
    <property type="entry name" value="YjiS-like"/>
</dbReference>
<gene>
    <name evidence="2" type="ORF">HBA54_24670</name>
</gene>
<sequence length="101" mass="11171">MSNPDVFGSPMVLPGVRPASPFGAAIRPTIQKQAARGAAEILRQIIGPLARRLRIRKTVTDLSKLDDHMLRDIGLNRSMIISAAHEAEERLPSSRSRFRSQ</sequence>
<protein>
    <submittedName>
        <fullName evidence="2">DUF1127 domain-containing protein</fullName>
    </submittedName>
</protein>
<dbReference type="AlphaFoldDB" id="A0A967F2F8"/>
<reference evidence="2" key="1">
    <citation type="submission" date="2020-03" db="EMBL/GenBank/DDBJ databases">
        <title>Genome of Pelagibius litoralis DSM 21314T.</title>
        <authorList>
            <person name="Wang G."/>
        </authorList>
    </citation>
    <scope>NUCLEOTIDE SEQUENCE</scope>
    <source>
        <strain evidence="2">DSM 21314</strain>
    </source>
</reference>
<evidence type="ECO:0000313" key="2">
    <source>
        <dbReference type="EMBL" id="NIA71794.1"/>
    </source>
</evidence>
<accession>A0A967F2F8</accession>
<comment type="caution">
    <text evidence="2">The sequence shown here is derived from an EMBL/GenBank/DDBJ whole genome shotgun (WGS) entry which is preliminary data.</text>
</comment>
<name>A0A967F2F8_9PROT</name>